<dbReference type="WBParaSite" id="Gr19_v10_g14220.t1">
    <property type="protein sequence ID" value="Gr19_v10_g14220.t1"/>
    <property type="gene ID" value="Gr19_v10_g14220"/>
</dbReference>
<protein>
    <submittedName>
        <fullName evidence="3">Uncharacterized protein</fullName>
    </submittedName>
</protein>
<proteinExistence type="predicted"/>
<keyword evidence="2" id="KW-1185">Reference proteome</keyword>
<dbReference type="Proteomes" id="UP000887572">
    <property type="component" value="Unplaced"/>
</dbReference>
<dbReference type="AlphaFoldDB" id="A0A914H8H9"/>
<name>A0A914H8H9_GLORO</name>
<evidence type="ECO:0000256" key="1">
    <source>
        <dbReference type="SAM" id="MobiDB-lite"/>
    </source>
</evidence>
<organism evidence="2 3">
    <name type="scientific">Globodera rostochiensis</name>
    <name type="common">Golden nematode worm</name>
    <name type="synonym">Heterodera rostochiensis</name>
    <dbReference type="NCBI Taxonomy" id="31243"/>
    <lineage>
        <taxon>Eukaryota</taxon>
        <taxon>Metazoa</taxon>
        <taxon>Ecdysozoa</taxon>
        <taxon>Nematoda</taxon>
        <taxon>Chromadorea</taxon>
        <taxon>Rhabditida</taxon>
        <taxon>Tylenchina</taxon>
        <taxon>Tylenchomorpha</taxon>
        <taxon>Tylenchoidea</taxon>
        <taxon>Heteroderidae</taxon>
        <taxon>Heteroderinae</taxon>
        <taxon>Globodera</taxon>
    </lineage>
</organism>
<sequence length="76" mass="9156">MMGVPTFRRLTFRRRDTSSTKQKYDISSTKPKTTLRRRSQKRHFVDATFRRVEFRRIFKLMFSMPLNLVTIATNTP</sequence>
<reference evidence="3" key="1">
    <citation type="submission" date="2022-11" db="UniProtKB">
        <authorList>
            <consortium name="WormBaseParasite"/>
        </authorList>
    </citation>
    <scope>IDENTIFICATION</scope>
</reference>
<evidence type="ECO:0000313" key="3">
    <source>
        <dbReference type="WBParaSite" id="Gr19_v10_g14220.t1"/>
    </source>
</evidence>
<feature type="region of interest" description="Disordered" evidence="1">
    <location>
        <begin position="15"/>
        <end position="39"/>
    </location>
</feature>
<evidence type="ECO:0000313" key="2">
    <source>
        <dbReference type="Proteomes" id="UP000887572"/>
    </source>
</evidence>
<accession>A0A914H8H9</accession>
<feature type="compositionally biased region" description="Basic and acidic residues" evidence="1">
    <location>
        <begin position="15"/>
        <end position="24"/>
    </location>
</feature>